<organism evidence="9 10">
    <name type="scientific">Dyadobacter luticola</name>
    <dbReference type="NCBI Taxonomy" id="1979387"/>
    <lineage>
        <taxon>Bacteria</taxon>
        <taxon>Pseudomonadati</taxon>
        <taxon>Bacteroidota</taxon>
        <taxon>Cytophagia</taxon>
        <taxon>Cytophagales</taxon>
        <taxon>Spirosomataceae</taxon>
        <taxon>Dyadobacter</taxon>
    </lineage>
</organism>
<dbReference type="GO" id="GO:0004518">
    <property type="term" value="F:nuclease activity"/>
    <property type="evidence" value="ECO:0007669"/>
    <property type="project" value="UniProtKB-KW"/>
</dbReference>
<protein>
    <submittedName>
        <fullName evidence="9">Type II toxin-antitoxin system VapC family toxin</fullName>
    </submittedName>
</protein>
<dbReference type="Pfam" id="PF01850">
    <property type="entry name" value="PIN"/>
    <property type="match status" value="1"/>
</dbReference>
<dbReference type="PANTHER" id="PTHR33653">
    <property type="entry name" value="RIBONUCLEASE VAPC2"/>
    <property type="match status" value="1"/>
</dbReference>
<dbReference type="CDD" id="cd18753">
    <property type="entry name" value="PIN_VapC4-5_FitB-like"/>
    <property type="match status" value="1"/>
</dbReference>
<dbReference type="RefSeq" id="WP_138363468.1">
    <property type="nucleotide sequence ID" value="NZ_VCEJ01000002.1"/>
</dbReference>
<dbReference type="AlphaFoldDB" id="A0A5R9L1M6"/>
<proteinExistence type="inferred from homology"/>
<evidence type="ECO:0000256" key="3">
    <source>
        <dbReference type="ARBA" id="ARBA00022722"/>
    </source>
</evidence>
<dbReference type="GO" id="GO:0046872">
    <property type="term" value="F:metal ion binding"/>
    <property type="evidence" value="ECO:0007669"/>
    <property type="project" value="UniProtKB-KW"/>
</dbReference>
<keyword evidence="6" id="KW-0460">Magnesium</keyword>
<dbReference type="GO" id="GO:0016787">
    <property type="term" value="F:hydrolase activity"/>
    <property type="evidence" value="ECO:0007669"/>
    <property type="project" value="UniProtKB-KW"/>
</dbReference>
<dbReference type="Gene3D" id="3.40.50.1010">
    <property type="entry name" value="5'-nuclease"/>
    <property type="match status" value="1"/>
</dbReference>
<evidence type="ECO:0000256" key="4">
    <source>
        <dbReference type="ARBA" id="ARBA00022723"/>
    </source>
</evidence>
<dbReference type="SUPFAM" id="SSF88723">
    <property type="entry name" value="PIN domain-like"/>
    <property type="match status" value="1"/>
</dbReference>
<evidence type="ECO:0000313" key="9">
    <source>
        <dbReference type="EMBL" id="TLV02259.1"/>
    </source>
</evidence>
<dbReference type="Proteomes" id="UP000306402">
    <property type="component" value="Unassembled WGS sequence"/>
</dbReference>
<gene>
    <name evidence="9" type="ORF">FEN17_01050</name>
</gene>
<evidence type="ECO:0000256" key="2">
    <source>
        <dbReference type="ARBA" id="ARBA00022649"/>
    </source>
</evidence>
<dbReference type="EMBL" id="VCEJ01000002">
    <property type="protein sequence ID" value="TLV02259.1"/>
    <property type="molecule type" value="Genomic_DNA"/>
</dbReference>
<evidence type="ECO:0000313" key="10">
    <source>
        <dbReference type="Proteomes" id="UP000306402"/>
    </source>
</evidence>
<dbReference type="PANTHER" id="PTHR33653:SF1">
    <property type="entry name" value="RIBONUCLEASE VAPC2"/>
    <property type="match status" value="1"/>
</dbReference>
<dbReference type="InterPro" id="IPR002716">
    <property type="entry name" value="PIN_dom"/>
</dbReference>
<keyword evidence="5" id="KW-0378">Hydrolase</keyword>
<evidence type="ECO:0000259" key="8">
    <source>
        <dbReference type="Pfam" id="PF01850"/>
    </source>
</evidence>
<evidence type="ECO:0000256" key="5">
    <source>
        <dbReference type="ARBA" id="ARBA00022801"/>
    </source>
</evidence>
<accession>A0A5R9L1M6</accession>
<reference evidence="9 10" key="1">
    <citation type="submission" date="2019-05" db="EMBL/GenBank/DDBJ databases">
        <authorList>
            <person name="Qu J.-H."/>
        </authorList>
    </citation>
    <scope>NUCLEOTIDE SEQUENCE [LARGE SCALE GENOMIC DNA]</scope>
    <source>
        <strain evidence="9 10">T17</strain>
    </source>
</reference>
<keyword evidence="10" id="KW-1185">Reference proteome</keyword>
<evidence type="ECO:0000256" key="7">
    <source>
        <dbReference type="ARBA" id="ARBA00038093"/>
    </source>
</evidence>
<name>A0A5R9L1M6_9BACT</name>
<evidence type="ECO:0000256" key="1">
    <source>
        <dbReference type="ARBA" id="ARBA00001946"/>
    </source>
</evidence>
<dbReference type="InterPro" id="IPR050556">
    <property type="entry name" value="Type_II_TA_system_RNase"/>
</dbReference>
<comment type="similarity">
    <text evidence="7">Belongs to the PINc/VapC protein family.</text>
</comment>
<feature type="domain" description="PIN" evidence="8">
    <location>
        <begin position="8"/>
        <end position="123"/>
    </location>
</feature>
<dbReference type="OrthoDB" id="9796690at2"/>
<comment type="cofactor">
    <cofactor evidence="1">
        <name>Mg(2+)</name>
        <dbReference type="ChEBI" id="CHEBI:18420"/>
    </cofactor>
</comment>
<dbReference type="InterPro" id="IPR029060">
    <property type="entry name" value="PIN-like_dom_sf"/>
</dbReference>
<evidence type="ECO:0000256" key="6">
    <source>
        <dbReference type="ARBA" id="ARBA00022842"/>
    </source>
</evidence>
<keyword evidence="4" id="KW-0479">Metal-binding</keyword>
<sequence length="129" mass="14401">MALRKIAMDTNIAIEVLNNNAATIASLNQFDLIFLPVTVCGELLFGARNSSRVLYNLPRYEAFIADCEILNTVETVASEYSTIKKHLKESGNPIPENDIWIAAICVVYDMPLFTRDGHFKSIPGLRLLI</sequence>
<comment type="caution">
    <text evidence="9">The sequence shown here is derived from an EMBL/GenBank/DDBJ whole genome shotgun (WGS) entry which is preliminary data.</text>
</comment>
<keyword evidence="3" id="KW-0540">Nuclease</keyword>
<keyword evidence="2" id="KW-1277">Toxin-antitoxin system</keyword>